<sequence length="354" mass="37224">MIPFSRGVRLVVTLELEQRVRGIAVYVLLGLFTLLVAITTVLLWRVDEGSGSGGFLFSTIVYFVLLLGTLLAPALSGAAVNGDRDAGTLATTQVTLVSTTQIVLGKFLASWFTSLAFLVVSLPFLIVSFALGGVPARTVVASLLVLLAELAVVSAVGVGLSAIITRPLFSVAATYLVVAALSVGTLIAFGLGGAAVQTEVRSTSVYIDPETYPEDGSTEAPTCLPPEVYTYQAPRFDLVWGVLAANPYVVLADAGSGEFDASGYPNDLFGQVALLVRGAQVPPETEITYNECEDFTGGYSGEDTATAEETWNSTTPSWFVGLAAHVLIGAGLLWWGIARTRTPAGRLPRGQRIA</sequence>
<reference evidence="2 3" key="1">
    <citation type="submission" date="2018-12" db="EMBL/GenBank/DDBJ databases">
        <authorList>
            <person name="Li F."/>
        </authorList>
    </citation>
    <scope>NUCLEOTIDE SEQUENCE [LARGE SCALE GENOMIC DNA]</scope>
    <source>
        <strain evidence="2 3">EGI 6500705</strain>
    </source>
</reference>
<feature type="transmembrane region" description="Helical" evidence="1">
    <location>
        <begin position="56"/>
        <end position="80"/>
    </location>
</feature>
<dbReference type="RefSeq" id="WP_127050738.1">
    <property type="nucleotide sequence ID" value="NZ_RZGZ01000003.1"/>
</dbReference>
<keyword evidence="1" id="KW-1133">Transmembrane helix</keyword>
<dbReference type="AlphaFoldDB" id="A0A433JR75"/>
<dbReference type="Proteomes" id="UP000274909">
    <property type="component" value="Unassembled WGS sequence"/>
</dbReference>
<dbReference type="OrthoDB" id="149032at2"/>
<dbReference type="PANTHER" id="PTHR43471">
    <property type="entry name" value="ABC TRANSPORTER PERMEASE"/>
    <property type="match status" value="1"/>
</dbReference>
<evidence type="ECO:0000256" key="1">
    <source>
        <dbReference type="SAM" id="Phobius"/>
    </source>
</evidence>
<keyword evidence="1" id="KW-0812">Transmembrane</keyword>
<organism evidence="2 3">
    <name type="scientific">Labedella endophytica</name>
    <dbReference type="NCBI Taxonomy" id="1523160"/>
    <lineage>
        <taxon>Bacteria</taxon>
        <taxon>Bacillati</taxon>
        <taxon>Actinomycetota</taxon>
        <taxon>Actinomycetes</taxon>
        <taxon>Micrococcales</taxon>
        <taxon>Microbacteriaceae</taxon>
        <taxon>Labedella</taxon>
    </lineage>
</organism>
<dbReference type="EMBL" id="RZGZ01000003">
    <property type="protein sequence ID" value="RUQ99176.1"/>
    <property type="molecule type" value="Genomic_DNA"/>
</dbReference>
<gene>
    <name evidence="2" type="ORF">ELQ94_12765</name>
</gene>
<keyword evidence="1" id="KW-0472">Membrane</keyword>
<accession>A0A433JR75</accession>
<feature type="transmembrane region" description="Helical" evidence="1">
    <location>
        <begin position="23"/>
        <end position="44"/>
    </location>
</feature>
<comment type="caution">
    <text evidence="2">The sequence shown here is derived from an EMBL/GenBank/DDBJ whole genome shotgun (WGS) entry which is preliminary data.</text>
</comment>
<proteinExistence type="predicted"/>
<feature type="transmembrane region" description="Helical" evidence="1">
    <location>
        <begin position="111"/>
        <end position="134"/>
    </location>
</feature>
<evidence type="ECO:0000313" key="3">
    <source>
        <dbReference type="Proteomes" id="UP000274909"/>
    </source>
</evidence>
<feature type="transmembrane region" description="Helical" evidence="1">
    <location>
        <begin position="318"/>
        <end position="337"/>
    </location>
</feature>
<feature type="transmembrane region" description="Helical" evidence="1">
    <location>
        <begin position="140"/>
        <end position="163"/>
    </location>
</feature>
<evidence type="ECO:0000313" key="2">
    <source>
        <dbReference type="EMBL" id="RUQ99176.1"/>
    </source>
</evidence>
<keyword evidence="3" id="KW-1185">Reference proteome</keyword>
<feature type="transmembrane region" description="Helical" evidence="1">
    <location>
        <begin position="175"/>
        <end position="196"/>
    </location>
</feature>
<protein>
    <submittedName>
        <fullName evidence="2">ABC transporter permease</fullName>
    </submittedName>
</protein>
<name>A0A433JR75_9MICO</name>